<evidence type="ECO:0000313" key="5">
    <source>
        <dbReference type="EMBL" id="CAB3360918.1"/>
    </source>
</evidence>
<gene>
    <name evidence="5" type="ORF">CLODIP_2_CD03287</name>
</gene>
<dbReference type="GO" id="GO:0005615">
    <property type="term" value="C:extracellular space"/>
    <property type="evidence" value="ECO:0007669"/>
    <property type="project" value="TreeGrafter"/>
</dbReference>
<organism evidence="5 6">
    <name type="scientific">Cloeon dipterum</name>
    <dbReference type="NCBI Taxonomy" id="197152"/>
    <lineage>
        <taxon>Eukaryota</taxon>
        <taxon>Metazoa</taxon>
        <taxon>Ecdysozoa</taxon>
        <taxon>Arthropoda</taxon>
        <taxon>Hexapoda</taxon>
        <taxon>Insecta</taxon>
        <taxon>Pterygota</taxon>
        <taxon>Palaeoptera</taxon>
        <taxon>Ephemeroptera</taxon>
        <taxon>Pisciforma</taxon>
        <taxon>Baetidae</taxon>
        <taxon>Cloeon</taxon>
    </lineage>
</organism>
<evidence type="ECO:0000256" key="3">
    <source>
        <dbReference type="ARBA" id="ARBA00060902"/>
    </source>
</evidence>
<comment type="similarity">
    <text evidence="3">Belongs to the TO family.</text>
</comment>
<reference evidence="5 6" key="1">
    <citation type="submission" date="2020-04" db="EMBL/GenBank/DDBJ databases">
        <authorList>
            <person name="Alioto T."/>
            <person name="Alioto T."/>
            <person name="Gomez Garrido J."/>
        </authorList>
    </citation>
    <scope>NUCLEOTIDE SEQUENCE [LARGE SCALE GENOMIC DNA]</scope>
</reference>
<dbReference type="GO" id="GO:0007623">
    <property type="term" value="P:circadian rhythm"/>
    <property type="evidence" value="ECO:0007669"/>
    <property type="project" value="UniProtKB-ARBA"/>
</dbReference>
<evidence type="ECO:0000313" key="6">
    <source>
        <dbReference type="Proteomes" id="UP000494165"/>
    </source>
</evidence>
<dbReference type="Gene3D" id="3.15.10.30">
    <property type="entry name" value="Haemolymph juvenile hormone binding protein"/>
    <property type="match status" value="1"/>
</dbReference>
<evidence type="ECO:0000256" key="4">
    <source>
        <dbReference type="SAM" id="SignalP"/>
    </source>
</evidence>
<dbReference type="Proteomes" id="UP000494165">
    <property type="component" value="Unassembled WGS sequence"/>
</dbReference>
<dbReference type="SMART" id="SM00700">
    <property type="entry name" value="JHBP"/>
    <property type="match status" value="1"/>
</dbReference>
<evidence type="ECO:0008006" key="7">
    <source>
        <dbReference type="Google" id="ProtNLM"/>
    </source>
</evidence>
<dbReference type="AlphaFoldDB" id="A0A8S1BW97"/>
<sequence>MKLQFALVALACLLAASAARTIPSYVKICSRNDPQLNRCLVDSVDKLRPYLAKGIPEFRIPPYDPLLIPKVSLTQGEGPVSFKSEFNNLKTSGARDVVVRDVEVDLKNLVVTLDLFFPKLRIQSDYEVDGRILVVPVQGSGYSDGNFTSVEAHIVLSGNEEKRKELTYVSLKDRTVKLEIGGATMHFDNLFNGNKQLGDTTNRFFNENWRDIVREIKPVLEDTIAEVVHGIVRQVFDLYPLEQLLPETAP</sequence>
<dbReference type="InterPro" id="IPR038606">
    <property type="entry name" value="To_sf"/>
</dbReference>
<comment type="caution">
    <text evidence="5">The sequence shown here is derived from an EMBL/GenBank/DDBJ whole genome shotgun (WGS) entry which is preliminary data.</text>
</comment>
<proteinExistence type="inferred from homology"/>
<feature type="chain" id="PRO_5035727164" description="Lipid-binding serum glycoprotein N-terminal domain-containing protein" evidence="4">
    <location>
        <begin position="20"/>
        <end position="250"/>
    </location>
</feature>
<evidence type="ECO:0000256" key="2">
    <source>
        <dbReference type="ARBA" id="ARBA00023108"/>
    </source>
</evidence>
<dbReference type="FunFam" id="3.15.10.30:FF:000001">
    <property type="entry name" value="Takeout-like protein 1"/>
    <property type="match status" value="1"/>
</dbReference>
<dbReference type="PANTHER" id="PTHR11008">
    <property type="entry name" value="PROTEIN TAKEOUT-LIKE PROTEIN"/>
    <property type="match status" value="1"/>
</dbReference>
<dbReference type="PANTHER" id="PTHR11008:SF41">
    <property type="entry name" value="RE70318P"/>
    <property type="match status" value="1"/>
</dbReference>
<dbReference type="OrthoDB" id="7419171at2759"/>
<feature type="signal peptide" evidence="4">
    <location>
        <begin position="1"/>
        <end position="19"/>
    </location>
</feature>
<dbReference type="EMBL" id="CADEPI010000004">
    <property type="protein sequence ID" value="CAB3360918.1"/>
    <property type="molecule type" value="Genomic_DNA"/>
</dbReference>
<dbReference type="Pfam" id="PF06585">
    <property type="entry name" value="JHBP"/>
    <property type="match status" value="1"/>
</dbReference>
<keyword evidence="6" id="KW-1185">Reference proteome</keyword>
<dbReference type="InterPro" id="IPR010562">
    <property type="entry name" value="Haemolymph_juvenile_hormone-bd"/>
</dbReference>
<keyword evidence="2" id="KW-0090">Biological rhythms</keyword>
<name>A0A8S1BW97_9INSE</name>
<evidence type="ECO:0000256" key="1">
    <source>
        <dbReference type="ARBA" id="ARBA00022729"/>
    </source>
</evidence>
<accession>A0A8S1BW97</accession>
<keyword evidence="1 4" id="KW-0732">Signal</keyword>
<protein>
    <recommendedName>
        <fullName evidence="7">Lipid-binding serum glycoprotein N-terminal domain-containing protein</fullName>
    </recommendedName>
</protein>